<reference evidence="4" key="1">
    <citation type="journal article" date="2014" name="Proc. Natl. Acad. Sci. U.S.A.">
        <title>Extensive sampling of basidiomycete genomes demonstrates inadequacy of the white-rot/brown-rot paradigm for wood decay fungi.</title>
        <authorList>
            <person name="Riley R."/>
            <person name="Salamov A.A."/>
            <person name="Brown D.W."/>
            <person name="Nagy L.G."/>
            <person name="Floudas D."/>
            <person name="Held B.W."/>
            <person name="Levasseur A."/>
            <person name="Lombard V."/>
            <person name="Morin E."/>
            <person name="Otillar R."/>
            <person name="Lindquist E.A."/>
            <person name="Sun H."/>
            <person name="LaButti K.M."/>
            <person name="Schmutz J."/>
            <person name="Jabbour D."/>
            <person name="Luo H."/>
            <person name="Baker S.E."/>
            <person name="Pisabarro A.G."/>
            <person name="Walton J.D."/>
            <person name="Blanchette R.A."/>
            <person name="Henrissat B."/>
            <person name="Martin F."/>
            <person name="Cullen D."/>
            <person name="Hibbett D.S."/>
            <person name="Grigoriev I.V."/>
        </authorList>
    </citation>
    <scope>NUCLEOTIDE SEQUENCE [LARGE SCALE GENOMIC DNA]</scope>
    <source>
        <strain evidence="4">CBS 339.88</strain>
    </source>
</reference>
<feature type="compositionally biased region" description="Low complexity" evidence="1">
    <location>
        <begin position="17"/>
        <end position="26"/>
    </location>
</feature>
<feature type="region of interest" description="Disordered" evidence="1">
    <location>
        <begin position="350"/>
        <end position="387"/>
    </location>
</feature>
<feature type="transmembrane region" description="Helical" evidence="2">
    <location>
        <begin position="248"/>
        <end position="269"/>
    </location>
</feature>
<keyword evidence="2" id="KW-1133">Transmembrane helix</keyword>
<evidence type="ECO:0000313" key="3">
    <source>
        <dbReference type="EMBL" id="KDR85136.1"/>
    </source>
</evidence>
<feature type="transmembrane region" description="Helical" evidence="2">
    <location>
        <begin position="442"/>
        <end position="461"/>
    </location>
</feature>
<feature type="compositionally biased region" description="Basic residues" evidence="1">
    <location>
        <begin position="354"/>
        <end position="363"/>
    </location>
</feature>
<feature type="transmembrane region" description="Helical" evidence="2">
    <location>
        <begin position="138"/>
        <end position="163"/>
    </location>
</feature>
<evidence type="ECO:0000256" key="1">
    <source>
        <dbReference type="SAM" id="MobiDB-lite"/>
    </source>
</evidence>
<name>A0A067TPN5_GALM3</name>
<organism evidence="3 4">
    <name type="scientific">Galerina marginata (strain CBS 339.88)</name>
    <dbReference type="NCBI Taxonomy" id="685588"/>
    <lineage>
        <taxon>Eukaryota</taxon>
        <taxon>Fungi</taxon>
        <taxon>Dikarya</taxon>
        <taxon>Basidiomycota</taxon>
        <taxon>Agaricomycotina</taxon>
        <taxon>Agaricomycetes</taxon>
        <taxon>Agaricomycetidae</taxon>
        <taxon>Agaricales</taxon>
        <taxon>Agaricineae</taxon>
        <taxon>Strophariaceae</taxon>
        <taxon>Galerina</taxon>
    </lineage>
</organism>
<dbReference type="OrthoDB" id="3267487at2759"/>
<evidence type="ECO:0000313" key="4">
    <source>
        <dbReference type="Proteomes" id="UP000027222"/>
    </source>
</evidence>
<keyword evidence="2" id="KW-0472">Membrane</keyword>
<sequence length="635" mass="70238">MHPPSATFLSREDRSSSKPTRSSASTVATPTDVHFNILQPRITPSPTSSCPPNTLIVQLSTTLVIPDFNLFYAPSAIDSFFPTYTALADGSLITPPFNQDQLDANLSLLVTGALAMVFARNIVVSGDYIRRGKVKKKTLFHVLFLSQILAPVAFIPIIMSYFSQRMHCTLVIILSCVSGASSLALLITVILGVKVYKCLNNARFIPIILGLFQAASTAVVIFDTTTTKGVRRLTGSCIRTDDLRFTRYFVIIQFVESLFICCCFIYVCWKSRGSPAARGRISIELSMDELPIEVPNDPPNNVQPTLRGWWDYVPEDAAGQQVQPKTATSGEGTKGTLRLLFNRMMGLRDQKSPLKGKKPKLQKRGPSEKGPTNPPGTGNIDPPRHSLAPSSMSRFSRLIPRMELFQEVMKDELLYTTFITSTCVVVAVLAIIGVNFKNGLSVTGWIALNWGIISLLAIHSFGRVVHRHERDALLHHPVTCTAILRAANEIVKKDDQTTRRRVSATSLPHTRSLRIASINDESNSDDPFADTQALQQENPFHSELDDQDFSSVASMLRSQPAVGKPGLLEPHLPSYLQRSQDMDFPTSNLGTPVVSITSADIDRQQRFTESWIVSSSYSNSRYSHSEDSFREEATT</sequence>
<dbReference type="AlphaFoldDB" id="A0A067TPN5"/>
<protein>
    <submittedName>
        <fullName evidence="3">Uncharacterized protein</fullName>
    </submittedName>
</protein>
<dbReference type="Proteomes" id="UP000027222">
    <property type="component" value="Unassembled WGS sequence"/>
</dbReference>
<dbReference type="EMBL" id="KL142367">
    <property type="protein sequence ID" value="KDR85136.1"/>
    <property type="molecule type" value="Genomic_DNA"/>
</dbReference>
<evidence type="ECO:0000256" key="2">
    <source>
        <dbReference type="SAM" id="Phobius"/>
    </source>
</evidence>
<feature type="transmembrane region" description="Helical" evidence="2">
    <location>
        <begin position="204"/>
        <end position="222"/>
    </location>
</feature>
<feature type="transmembrane region" description="Helical" evidence="2">
    <location>
        <begin position="106"/>
        <end position="126"/>
    </location>
</feature>
<proteinExistence type="predicted"/>
<feature type="region of interest" description="Disordered" evidence="1">
    <location>
        <begin position="1"/>
        <end position="27"/>
    </location>
</feature>
<feature type="transmembrane region" description="Helical" evidence="2">
    <location>
        <begin position="169"/>
        <end position="192"/>
    </location>
</feature>
<feature type="transmembrane region" description="Helical" evidence="2">
    <location>
        <begin position="413"/>
        <end position="436"/>
    </location>
</feature>
<keyword evidence="4" id="KW-1185">Reference proteome</keyword>
<keyword evidence="2" id="KW-0812">Transmembrane</keyword>
<gene>
    <name evidence="3" type="ORF">GALMADRAFT_233779</name>
</gene>
<dbReference type="HOGENOM" id="CLU_026506_0_0_1"/>
<accession>A0A067TPN5</accession>